<dbReference type="InterPro" id="IPR019264">
    <property type="entry name" value="DUF2179"/>
</dbReference>
<feature type="transmembrane region" description="Helical" evidence="6">
    <location>
        <begin position="35"/>
        <end position="56"/>
    </location>
</feature>
<name>A0A1E5G525_9FIRM</name>
<dbReference type="Pfam" id="PF18955">
    <property type="entry name" value="DUF5698"/>
    <property type="match status" value="1"/>
</dbReference>
<dbReference type="EMBL" id="MIJE01000001">
    <property type="protein sequence ID" value="OEF98282.1"/>
    <property type="molecule type" value="Genomic_DNA"/>
</dbReference>
<gene>
    <name evidence="9" type="ORF">BHF68_00950</name>
</gene>
<dbReference type="STRING" id="766136.BHF68_00950"/>
<evidence type="ECO:0000256" key="4">
    <source>
        <dbReference type="ARBA" id="ARBA00022989"/>
    </source>
</evidence>
<keyword evidence="2 6" id="KW-1003">Cell membrane</keyword>
<feature type="domain" description="DUF2179" evidence="7">
    <location>
        <begin position="113"/>
        <end position="165"/>
    </location>
</feature>
<dbReference type="OrthoDB" id="48231at2"/>
<keyword evidence="10" id="KW-1185">Reference proteome</keyword>
<accession>A0A1E5G525</accession>
<evidence type="ECO:0000259" key="7">
    <source>
        <dbReference type="Pfam" id="PF10035"/>
    </source>
</evidence>
<dbReference type="InterPro" id="IPR015867">
    <property type="entry name" value="N-reg_PII/ATP_PRibTrfase_C"/>
</dbReference>
<dbReference type="PANTHER" id="PTHR40060:SF1">
    <property type="entry name" value="UPF0316 PROTEIN YEBE"/>
    <property type="match status" value="1"/>
</dbReference>
<dbReference type="NCBIfam" id="NF003194">
    <property type="entry name" value="PRK04164.1-5"/>
    <property type="match status" value="1"/>
</dbReference>
<sequence>MVSLLFGYLFIFGARILDVSMGTIRMLMLMRGQKYYAAFIGFFEVIIFIVVLGIVVNELENPINLIMYGLGFATGNIVGGWLEEKLAVGFLNVQIISKNHSKTLTEVLRESGYGVTVIDSHGWEGERDILNLQIKRKDLADVQKIIASTDANAYVTIFDTRKALGGYFKQQSKKK</sequence>
<feature type="transmembrane region" description="Helical" evidence="6">
    <location>
        <begin position="62"/>
        <end position="82"/>
    </location>
</feature>
<evidence type="ECO:0000256" key="6">
    <source>
        <dbReference type="HAMAP-Rule" id="MF_01515"/>
    </source>
</evidence>
<evidence type="ECO:0000256" key="5">
    <source>
        <dbReference type="ARBA" id="ARBA00023136"/>
    </source>
</evidence>
<dbReference type="Gene3D" id="3.30.70.120">
    <property type="match status" value="1"/>
</dbReference>
<comment type="caution">
    <text evidence="9">The sequence shown here is derived from an EMBL/GenBank/DDBJ whole genome shotgun (WGS) entry which is preliminary data.</text>
</comment>
<reference evidence="9 10" key="1">
    <citation type="submission" date="2016-09" db="EMBL/GenBank/DDBJ databases">
        <title>Draft genome sequence for the type strain of Desulfuribacillus alkaliarsenatis AHT28, an obligately anaerobic, sulfidogenic bacterium isolated from Russian soda lake sediments.</title>
        <authorList>
            <person name="Abin C.A."/>
            <person name="Hollibaugh J.T."/>
        </authorList>
    </citation>
    <scope>NUCLEOTIDE SEQUENCE [LARGE SCALE GENOMIC DNA]</scope>
    <source>
        <strain evidence="9 10">AHT28</strain>
    </source>
</reference>
<dbReference type="AlphaFoldDB" id="A0A1E5G525"/>
<dbReference type="Pfam" id="PF10035">
    <property type="entry name" value="DUF2179"/>
    <property type="match status" value="1"/>
</dbReference>
<evidence type="ECO:0000313" key="10">
    <source>
        <dbReference type="Proteomes" id="UP000094296"/>
    </source>
</evidence>
<dbReference type="InterPro" id="IPR022930">
    <property type="entry name" value="UPF0316"/>
</dbReference>
<proteinExistence type="inferred from homology"/>
<evidence type="ECO:0000256" key="2">
    <source>
        <dbReference type="ARBA" id="ARBA00022475"/>
    </source>
</evidence>
<dbReference type="InterPro" id="IPR044035">
    <property type="entry name" value="DUF5698"/>
</dbReference>
<feature type="domain" description="DUF5698" evidence="8">
    <location>
        <begin position="23"/>
        <end position="79"/>
    </location>
</feature>
<evidence type="ECO:0000259" key="8">
    <source>
        <dbReference type="Pfam" id="PF18955"/>
    </source>
</evidence>
<evidence type="ECO:0000256" key="1">
    <source>
        <dbReference type="ARBA" id="ARBA00004651"/>
    </source>
</evidence>
<keyword evidence="5 6" id="KW-0472">Membrane</keyword>
<comment type="similarity">
    <text evidence="6">Belongs to the UPF0316 family.</text>
</comment>
<dbReference type="GO" id="GO:0005886">
    <property type="term" value="C:plasma membrane"/>
    <property type="evidence" value="ECO:0007669"/>
    <property type="project" value="UniProtKB-SubCell"/>
</dbReference>
<keyword evidence="3 6" id="KW-0812">Transmembrane</keyword>
<dbReference type="PANTHER" id="PTHR40060">
    <property type="entry name" value="UPF0316 PROTEIN YEBE"/>
    <property type="match status" value="1"/>
</dbReference>
<organism evidence="9 10">
    <name type="scientific">Desulfuribacillus alkaliarsenatis</name>
    <dbReference type="NCBI Taxonomy" id="766136"/>
    <lineage>
        <taxon>Bacteria</taxon>
        <taxon>Bacillati</taxon>
        <taxon>Bacillota</taxon>
        <taxon>Desulfuribacillia</taxon>
        <taxon>Desulfuribacillales</taxon>
        <taxon>Desulfuribacillaceae</taxon>
        <taxon>Desulfuribacillus</taxon>
    </lineage>
</organism>
<protein>
    <recommendedName>
        <fullName evidence="6">UPF0316 protein BHF68_00950</fullName>
    </recommendedName>
</protein>
<dbReference type="HAMAP" id="MF_01515">
    <property type="entry name" value="UPF0316"/>
    <property type="match status" value="1"/>
</dbReference>
<dbReference type="Proteomes" id="UP000094296">
    <property type="component" value="Unassembled WGS sequence"/>
</dbReference>
<keyword evidence="4 6" id="KW-1133">Transmembrane helix</keyword>
<feature type="transmembrane region" description="Helical" evidence="6">
    <location>
        <begin position="6"/>
        <end position="28"/>
    </location>
</feature>
<dbReference type="CDD" id="cd16381">
    <property type="entry name" value="YitT_C_like_1"/>
    <property type="match status" value="1"/>
</dbReference>
<evidence type="ECO:0000256" key="3">
    <source>
        <dbReference type="ARBA" id="ARBA00022692"/>
    </source>
</evidence>
<evidence type="ECO:0000313" key="9">
    <source>
        <dbReference type="EMBL" id="OEF98282.1"/>
    </source>
</evidence>
<comment type="subcellular location">
    <subcellularLocation>
        <location evidence="1 6">Cell membrane</location>
        <topology evidence="1 6">Multi-pass membrane protein</topology>
    </subcellularLocation>
</comment>